<sequence length="567" mass="65323">MLFLNPKKYQRNFPDQKTRDIMLKTIDFFEKKGLKSLKEDDQECKWYEDFLRFIKEENIFAALLTPAGYGDPEARFDLSRVCEFTEVSAFYSLAYQYCYQVSILGLGPIWMGDNEKVKQETGRLLKEGGIFAFGMSEKDHGADLYSNEMKLFPRPDGTYLGSGDKYYIGNANEAALVSVFAKHADTGDFVFFVVNPKHEQYQLVKKIYTSGVRPAYVGEFAVRDYPIKREDILSEGALAWDSSLSTINIGKFQLGFASVGICEHAFYEALDHAANRMLYGKKVTDFTHVKKLFTESYARIIAMKLFALRAVDYFRSSSEDDRRYLLFNPIQKMKVTTQGMKVIDMMLDAIAAKGFEQDTYFELAIRDIGMIPRLEGTTHVNMALVIKFMANYFFNNVDYPEIARRLDARDDSNLFRQTTGKLAKIKFPDYRKAYQGINLPNVTLFLELVELFRELLATAPPDREQIKNVDYMLHLGELFTMIVYAQLVLENAGLYNVDNDLLNQIFSFMVSDYAQYALAHMVNFVNSPAQEALLIKMLKKPVPDPAQRDRVWEEQVFSLRGQYKMNE</sequence>
<dbReference type="Proteomes" id="UP000239549">
    <property type="component" value="Unassembled WGS sequence"/>
</dbReference>
<dbReference type="Gene3D" id="1.20.140.10">
    <property type="entry name" value="Butyryl-CoA Dehydrogenase, subunit A, domain 3"/>
    <property type="match status" value="1"/>
</dbReference>
<dbReference type="RefSeq" id="WP_104371291.1">
    <property type="nucleotide sequence ID" value="NZ_BFAV01000055.1"/>
</dbReference>
<dbReference type="InterPro" id="IPR037069">
    <property type="entry name" value="AcylCoA_DH/ox_N_sf"/>
</dbReference>
<feature type="domain" description="Acyl-CoA dehydrogenase/oxidase C-terminal" evidence="6">
    <location>
        <begin position="240"/>
        <end position="388"/>
    </location>
</feature>
<comment type="similarity">
    <text evidence="2 5">Belongs to the acyl-CoA dehydrogenase family.</text>
</comment>
<dbReference type="InterPro" id="IPR006091">
    <property type="entry name" value="Acyl-CoA_Oxase/DH_mid-dom"/>
</dbReference>
<dbReference type="InterPro" id="IPR009075">
    <property type="entry name" value="AcylCo_DH/oxidase_C"/>
</dbReference>
<dbReference type="AlphaFoldDB" id="A0A2L2X9S7"/>
<dbReference type="OrthoDB" id="5427839at2"/>
<organism evidence="8 9">
    <name type="scientific">Desulfocucumis palustris</name>
    <dbReference type="NCBI Taxonomy" id="1898651"/>
    <lineage>
        <taxon>Bacteria</taxon>
        <taxon>Bacillati</taxon>
        <taxon>Bacillota</taxon>
        <taxon>Clostridia</taxon>
        <taxon>Eubacteriales</taxon>
        <taxon>Desulfocucumaceae</taxon>
        <taxon>Desulfocucumis</taxon>
    </lineage>
</organism>
<keyword evidence="3 5" id="KW-0285">Flavoprotein</keyword>
<comment type="caution">
    <text evidence="8">The sequence shown here is derived from an EMBL/GenBank/DDBJ whole genome shotgun (WGS) entry which is preliminary data.</text>
</comment>
<evidence type="ECO:0000259" key="7">
    <source>
        <dbReference type="Pfam" id="PF02770"/>
    </source>
</evidence>
<evidence type="ECO:0000256" key="2">
    <source>
        <dbReference type="ARBA" id="ARBA00009347"/>
    </source>
</evidence>
<keyword evidence="9" id="KW-1185">Reference proteome</keyword>
<keyword evidence="4 5" id="KW-0274">FAD</keyword>
<name>A0A2L2X9S7_9FIRM</name>
<dbReference type="InterPro" id="IPR046373">
    <property type="entry name" value="Acyl-CoA_Oxase/DH_mid-dom_sf"/>
</dbReference>
<dbReference type="Pfam" id="PF00441">
    <property type="entry name" value="Acyl-CoA_dh_1"/>
    <property type="match status" value="1"/>
</dbReference>
<dbReference type="SUPFAM" id="SSF47203">
    <property type="entry name" value="Acyl-CoA dehydrogenase C-terminal domain-like"/>
    <property type="match status" value="1"/>
</dbReference>
<dbReference type="SUPFAM" id="SSF56645">
    <property type="entry name" value="Acyl-CoA dehydrogenase NM domain-like"/>
    <property type="match status" value="1"/>
</dbReference>
<comment type="cofactor">
    <cofactor evidence="1 5">
        <name>FAD</name>
        <dbReference type="ChEBI" id="CHEBI:57692"/>
    </cofactor>
</comment>
<dbReference type="InterPro" id="IPR036250">
    <property type="entry name" value="AcylCo_DH-like_C"/>
</dbReference>
<dbReference type="CDD" id="cd00567">
    <property type="entry name" value="ACAD"/>
    <property type="match status" value="1"/>
</dbReference>
<proteinExistence type="inferred from homology"/>
<dbReference type="Gene3D" id="1.10.540.10">
    <property type="entry name" value="Acyl-CoA dehydrogenase/oxidase, N-terminal domain"/>
    <property type="match status" value="1"/>
</dbReference>
<dbReference type="GO" id="GO:0003995">
    <property type="term" value="F:acyl-CoA dehydrogenase activity"/>
    <property type="evidence" value="ECO:0007669"/>
    <property type="project" value="TreeGrafter"/>
</dbReference>
<accession>A0A2L2X9S7</accession>
<dbReference type="GO" id="GO:0050660">
    <property type="term" value="F:flavin adenine dinucleotide binding"/>
    <property type="evidence" value="ECO:0007669"/>
    <property type="project" value="InterPro"/>
</dbReference>
<keyword evidence="5" id="KW-0560">Oxidoreductase</keyword>
<dbReference type="PANTHER" id="PTHR43884:SF19">
    <property type="entry name" value="ACYL-COA DEHYDROGENASE FADE4-RELATED"/>
    <property type="match status" value="1"/>
</dbReference>
<dbReference type="PANTHER" id="PTHR43884">
    <property type="entry name" value="ACYL-COA DEHYDROGENASE"/>
    <property type="match status" value="1"/>
</dbReference>
<evidence type="ECO:0000256" key="4">
    <source>
        <dbReference type="ARBA" id="ARBA00022827"/>
    </source>
</evidence>
<reference evidence="9" key="1">
    <citation type="submission" date="2018-02" db="EMBL/GenBank/DDBJ databases">
        <title>Genome sequence of Desulfocucumis palustris strain NAW-5.</title>
        <authorList>
            <person name="Watanabe M."/>
            <person name="Kojima H."/>
            <person name="Fukui M."/>
        </authorList>
    </citation>
    <scope>NUCLEOTIDE SEQUENCE [LARGE SCALE GENOMIC DNA]</scope>
    <source>
        <strain evidence="9">NAW-5</strain>
    </source>
</reference>
<evidence type="ECO:0000259" key="6">
    <source>
        <dbReference type="Pfam" id="PF00441"/>
    </source>
</evidence>
<feature type="domain" description="Acyl-CoA oxidase/dehydrogenase middle" evidence="7">
    <location>
        <begin position="132"/>
        <end position="221"/>
    </location>
</feature>
<evidence type="ECO:0000256" key="1">
    <source>
        <dbReference type="ARBA" id="ARBA00001974"/>
    </source>
</evidence>
<evidence type="ECO:0000256" key="5">
    <source>
        <dbReference type="RuleBase" id="RU362125"/>
    </source>
</evidence>
<dbReference type="EMBL" id="BFAV01000055">
    <property type="protein sequence ID" value="GBF32810.1"/>
    <property type="molecule type" value="Genomic_DNA"/>
</dbReference>
<dbReference type="Pfam" id="PF02770">
    <property type="entry name" value="Acyl-CoA_dh_M"/>
    <property type="match status" value="1"/>
</dbReference>
<evidence type="ECO:0000313" key="9">
    <source>
        <dbReference type="Proteomes" id="UP000239549"/>
    </source>
</evidence>
<evidence type="ECO:0000256" key="3">
    <source>
        <dbReference type="ARBA" id="ARBA00022630"/>
    </source>
</evidence>
<gene>
    <name evidence="8" type="ORF">DCCM_1006</name>
</gene>
<dbReference type="Gene3D" id="2.40.110.10">
    <property type="entry name" value="Butyryl-CoA Dehydrogenase, subunit A, domain 2"/>
    <property type="match status" value="1"/>
</dbReference>
<dbReference type="GO" id="GO:0005886">
    <property type="term" value="C:plasma membrane"/>
    <property type="evidence" value="ECO:0007669"/>
    <property type="project" value="TreeGrafter"/>
</dbReference>
<dbReference type="InterPro" id="IPR009100">
    <property type="entry name" value="AcylCoA_DH/oxidase_NM_dom_sf"/>
</dbReference>
<evidence type="ECO:0000313" key="8">
    <source>
        <dbReference type="EMBL" id="GBF32810.1"/>
    </source>
</evidence>
<protein>
    <submittedName>
        <fullName evidence="8">Acyl-CoA dehydrogenase</fullName>
    </submittedName>
</protein>